<dbReference type="AlphaFoldDB" id="A0A2I1K7N3"/>
<dbReference type="InterPro" id="IPR038666">
    <property type="entry name" value="SSP1_head-tail_sf"/>
</dbReference>
<name>A0A2I1K7N3_9LACT</name>
<evidence type="ECO:0000313" key="2">
    <source>
        <dbReference type="Proteomes" id="UP000234775"/>
    </source>
</evidence>
<evidence type="ECO:0008006" key="3">
    <source>
        <dbReference type="Google" id="ProtNLM"/>
    </source>
</evidence>
<dbReference type="InterPro" id="IPR008767">
    <property type="entry name" value="Phage_SPP1_head-tail_adaptor"/>
</dbReference>
<dbReference type="Gene3D" id="2.40.10.270">
    <property type="entry name" value="Bacteriophage SPP1 head-tail adaptor protein"/>
    <property type="match status" value="1"/>
</dbReference>
<comment type="caution">
    <text evidence="1">The sequence shown here is derived from an EMBL/GenBank/DDBJ whole genome shotgun (WGS) entry which is preliminary data.</text>
</comment>
<dbReference type="RefSeq" id="WP_101659796.1">
    <property type="nucleotide sequence ID" value="NZ_CP118095.1"/>
</dbReference>
<dbReference type="EMBL" id="PKGZ01000002">
    <property type="protein sequence ID" value="PKY91565.1"/>
    <property type="molecule type" value="Genomic_DNA"/>
</dbReference>
<keyword evidence="2" id="KW-1185">Reference proteome</keyword>
<sequence length="113" mass="13405">MKNSKTSDMRHKVDIYEQIDVEEDDEIKTKWRYCFSIWCSIISIFREFLEYKQLAGDTLRNRLVFETHYRDDVTTRNRLVYEGKMYSISIAGDTSGKHDRIRIIAEDIEDAGA</sequence>
<evidence type="ECO:0000313" key="1">
    <source>
        <dbReference type="EMBL" id="PKY91565.1"/>
    </source>
</evidence>
<reference evidence="1 2" key="1">
    <citation type="submission" date="2017-12" db="EMBL/GenBank/DDBJ databases">
        <title>Phylogenetic diversity of female urinary microbiome.</title>
        <authorList>
            <person name="Thomas-White K."/>
            <person name="Wolfe A.J."/>
        </authorList>
    </citation>
    <scope>NUCLEOTIDE SEQUENCE [LARGE SCALE GENOMIC DNA]</scope>
    <source>
        <strain evidence="1 2">UMB0844</strain>
    </source>
</reference>
<dbReference type="Proteomes" id="UP000234775">
    <property type="component" value="Unassembled WGS sequence"/>
</dbReference>
<organism evidence="1 2">
    <name type="scientific">Aerococcus christensenii</name>
    <dbReference type="NCBI Taxonomy" id="87541"/>
    <lineage>
        <taxon>Bacteria</taxon>
        <taxon>Bacillati</taxon>
        <taxon>Bacillota</taxon>
        <taxon>Bacilli</taxon>
        <taxon>Lactobacillales</taxon>
        <taxon>Aerococcaceae</taxon>
        <taxon>Aerococcus</taxon>
    </lineage>
</organism>
<protein>
    <recommendedName>
        <fullName evidence="3">Phage head-tail adaptor</fullName>
    </recommendedName>
</protein>
<dbReference type="NCBIfam" id="TIGR01563">
    <property type="entry name" value="gp16_SPP1"/>
    <property type="match status" value="1"/>
</dbReference>
<proteinExistence type="predicted"/>
<gene>
    <name evidence="1" type="ORF">CYJ27_02500</name>
</gene>
<accession>A0A2I1K7N3</accession>
<dbReference type="Pfam" id="PF05521">
    <property type="entry name" value="Phage_HCP"/>
    <property type="match status" value="1"/>
</dbReference>